<name>A0A8S1XB59_PAROT</name>
<sequence length="259" mass="30265">MAYQIDLSQSKFIVDDTPQLKREPPAIFAKKESTDYFDGNSTVCECNEEIEPYAFQLRFKVELKQDPIAQTQEEKELCNMGSSFGVYDGDKNNNFDNPIDHVNQNTQDPKDNHQNLGESKQSFNHIQKRNVFVQTKKLLLKNQQQLFKCNQKYVNHAVYQETLLSLKQKQKQQKSIIEFTHTIDFIYNTNYVFMINIQLDQNLNTLSWTYNISYLVLQSMSPEGLHAKSQQEHKASHQFLYIIGSQAKIQIIELLEQLI</sequence>
<reference evidence="2" key="1">
    <citation type="submission" date="2021-01" db="EMBL/GenBank/DDBJ databases">
        <authorList>
            <consortium name="Genoscope - CEA"/>
            <person name="William W."/>
        </authorList>
    </citation>
    <scope>NUCLEOTIDE SEQUENCE</scope>
</reference>
<keyword evidence="3" id="KW-1185">Reference proteome</keyword>
<evidence type="ECO:0000256" key="1">
    <source>
        <dbReference type="SAM" id="MobiDB-lite"/>
    </source>
</evidence>
<gene>
    <name evidence="2" type="ORF">POCTA_138.1.T1160174</name>
</gene>
<proteinExistence type="predicted"/>
<feature type="compositionally biased region" description="Polar residues" evidence="1">
    <location>
        <begin position="95"/>
        <end position="107"/>
    </location>
</feature>
<dbReference type="Proteomes" id="UP000683925">
    <property type="component" value="Unassembled WGS sequence"/>
</dbReference>
<dbReference type="AlphaFoldDB" id="A0A8S1XB59"/>
<comment type="caution">
    <text evidence="2">The sequence shown here is derived from an EMBL/GenBank/DDBJ whole genome shotgun (WGS) entry which is preliminary data.</text>
</comment>
<evidence type="ECO:0000313" key="2">
    <source>
        <dbReference type="EMBL" id="CAD8198357.1"/>
    </source>
</evidence>
<dbReference type="EMBL" id="CAJJDP010000116">
    <property type="protein sequence ID" value="CAD8198357.1"/>
    <property type="molecule type" value="Genomic_DNA"/>
</dbReference>
<protein>
    <submittedName>
        <fullName evidence="2">Uncharacterized protein</fullName>
    </submittedName>
</protein>
<organism evidence="2 3">
    <name type="scientific">Paramecium octaurelia</name>
    <dbReference type="NCBI Taxonomy" id="43137"/>
    <lineage>
        <taxon>Eukaryota</taxon>
        <taxon>Sar</taxon>
        <taxon>Alveolata</taxon>
        <taxon>Ciliophora</taxon>
        <taxon>Intramacronucleata</taxon>
        <taxon>Oligohymenophorea</taxon>
        <taxon>Peniculida</taxon>
        <taxon>Parameciidae</taxon>
        <taxon>Paramecium</taxon>
    </lineage>
</organism>
<accession>A0A8S1XB59</accession>
<evidence type="ECO:0000313" key="3">
    <source>
        <dbReference type="Proteomes" id="UP000683925"/>
    </source>
</evidence>
<feature type="region of interest" description="Disordered" evidence="1">
    <location>
        <begin position="95"/>
        <end position="117"/>
    </location>
</feature>
<dbReference type="OrthoDB" id="300265at2759"/>